<dbReference type="Proteomes" id="UP000198356">
    <property type="component" value="Unassembled WGS sequence"/>
</dbReference>
<evidence type="ECO:0000313" key="2">
    <source>
        <dbReference type="Proteomes" id="UP000198356"/>
    </source>
</evidence>
<dbReference type="RefSeq" id="WP_089410152.1">
    <property type="nucleotide sequence ID" value="NZ_FZOU01000010.1"/>
</dbReference>
<gene>
    <name evidence="1" type="ORF">SAMN05421770_11070</name>
</gene>
<sequence>MNAKTPSQTVVAILTDIQFWIPALVLVAGIVLLVVLH</sequence>
<evidence type="ECO:0000313" key="1">
    <source>
        <dbReference type="EMBL" id="SNT38635.1"/>
    </source>
</evidence>
<evidence type="ECO:0008006" key="3">
    <source>
        <dbReference type="Google" id="ProtNLM"/>
    </source>
</evidence>
<dbReference type="AlphaFoldDB" id="A0A239M7B0"/>
<accession>A0A239M7B0</accession>
<reference evidence="1 2" key="1">
    <citation type="submission" date="2017-06" db="EMBL/GenBank/DDBJ databases">
        <authorList>
            <person name="Kim H.J."/>
            <person name="Triplett B.A."/>
        </authorList>
    </citation>
    <scope>NUCLEOTIDE SEQUENCE [LARGE SCALE GENOMIC DNA]</scope>
    <source>
        <strain evidence="1 2">DSM 18704</strain>
    </source>
</reference>
<keyword evidence="2" id="KW-1185">Reference proteome</keyword>
<protein>
    <recommendedName>
        <fullName evidence="3">Translocated intimin receptor Tir</fullName>
    </recommendedName>
</protein>
<name>A0A239M7B0_9BACT</name>
<proteinExistence type="predicted"/>
<dbReference type="EMBL" id="FZOU01000010">
    <property type="protein sequence ID" value="SNT38635.1"/>
    <property type="molecule type" value="Genomic_DNA"/>
</dbReference>
<organism evidence="1 2">
    <name type="scientific">Granulicella rosea</name>
    <dbReference type="NCBI Taxonomy" id="474952"/>
    <lineage>
        <taxon>Bacteria</taxon>
        <taxon>Pseudomonadati</taxon>
        <taxon>Acidobacteriota</taxon>
        <taxon>Terriglobia</taxon>
        <taxon>Terriglobales</taxon>
        <taxon>Acidobacteriaceae</taxon>
        <taxon>Granulicella</taxon>
    </lineage>
</organism>